<dbReference type="SUPFAM" id="SSF111352">
    <property type="entry name" value="Ammonium transporter"/>
    <property type="match status" value="1"/>
</dbReference>
<feature type="transmembrane region" description="Helical" evidence="8">
    <location>
        <begin position="133"/>
        <end position="152"/>
    </location>
</feature>
<evidence type="ECO:0000256" key="7">
    <source>
        <dbReference type="ARBA" id="ARBA00023177"/>
    </source>
</evidence>
<keyword evidence="4 8" id="KW-0812">Transmembrane</keyword>
<reference evidence="10" key="1">
    <citation type="journal article" date="2013" name="Environ. Microbiol.">
        <title>Microbiota from the distal guts of lean and obese adolescents exhibit partial functional redundancy besides clear differences in community structure.</title>
        <authorList>
            <person name="Ferrer M."/>
            <person name="Ruiz A."/>
            <person name="Lanza F."/>
            <person name="Haange S.B."/>
            <person name="Oberbach A."/>
            <person name="Till H."/>
            <person name="Bargiela R."/>
            <person name="Campoy C."/>
            <person name="Segura M.T."/>
            <person name="Richter M."/>
            <person name="von Bergen M."/>
            <person name="Seifert J."/>
            <person name="Suarez A."/>
        </authorList>
    </citation>
    <scope>NUCLEOTIDE SEQUENCE</scope>
</reference>
<comment type="subcellular location">
    <subcellularLocation>
        <location evidence="1">Membrane</location>
        <topology evidence="1">Multi-pass membrane protein</topology>
    </subcellularLocation>
</comment>
<feature type="transmembrane region" description="Helical" evidence="8">
    <location>
        <begin position="46"/>
        <end position="67"/>
    </location>
</feature>
<feature type="domain" description="Ammonium transporter AmtB-like" evidence="9">
    <location>
        <begin position="1"/>
        <end position="211"/>
    </location>
</feature>
<protein>
    <submittedName>
        <fullName evidence="10">Ammonium transporter</fullName>
    </submittedName>
</protein>
<feature type="non-terminal residue" evidence="10">
    <location>
        <position position="211"/>
    </location>
</feature>
<dbReference type="InterPro" id="IPR029020">
    <property type="entry name" value="Ammonium/urea_transptr"/>
</dbReference>
<evidence type="ECO:0000256" key="5">
    <source>
        <dbReference type="ARBA" id="ARBA00022989"/>
    </source>
</evidence>
<feature type="transmembrane region" description="Helical" evidence="8">
    <location>
        <begin position="12"/>
        <end position="34"/>
    </location>
</feature>
<dbReference type="Gene3D" id="1.10.3430.10">
    <property type="entry name" value="Ammonium transporter AmtB like domains"/>
    <property type="match status" value="1"/>
</dbReference>
<dbReference type="AlphaFoldDB" id="K1UGE5"/>
<accession>K1UGE5</accession>
<dbReference type="InterPro" id="IPR001905">
    <property type="entry name" value="Ammonium_transpt"/>
</dbReference>
<evidence type="ECO:0000256" key="1">
    <source>
        <dbReference type="ARBA" id="ARBA00004141"/>
    </source>
</evidence>
<evidence type="ECO:0000256" key="8">
    <source>
        <dbReference type="SAM" id="Phobius"/>
    </source>
</evidence>
<dbReference type="InterPro" id="IPR024041">
    <property type="entry name" value="NH4_transpt_AmtB-like_dom"/>
</dbReference>
<evidence type="ECO:0000313" key="10">
    <source>
        <dbReference type="EMBL" id="EKC81213.1"/>
    </source>
</evidence>
<comment type="caution">
    <text evidence="10">The sequence shown here is derived from an EMBL/GenBank/DDBJ whole genome shotgun (WGS) entry which is preliminary data.</text>
</comment>
<comment type="similarity">
    <text evidence="2">Belongs to the ammonia transporter channel (TC 1.A.11.2) family.</text>
</comment>
<dbReference type="EMBL" id="AJWY01000414">
    <property type="protein sequence ID" value="EKC81213.1"/>
    <property type="molecule type" value="Genomic_DNA"/>
</dbReference>
<name>K1UGE5_9ZZZZ</name>
<gene>
    <name evidence="10" type="ORF">LEA_00578</name>
</gene>
<feature type="non-terminal residue" evidence="10">
    <location>
        <position position="1"/>
    </location>
</feature>
<keyword evidence="3" id="KW-0813">Transport</keyword>
<dbReference type="Pfam" id="PF00909">
    <property type="entry name" value="Ammonium_transp"/>
    <property type="match status" value="1"/>
</dbReference>
<keyword evidence="5 8" id="KW-1133">Transmembrane helix</keyword>
<evidence type="ECO:0000256" key="2">
    <source>
        <dbReference type="ARBA" id="ARBA00005887"/>
    </source>
</evidence>
<evidence type="ECO:0000256" key="6">
    <source>
        <dbReference type="ARBA" id="ARBA00023136"/>
    </source>
</evidence>
<keyword evidence="6 8" id="KW-0472">Membrane</keyword>
<dbReference type="GO" id="GO:0005886">
    <property type="term" value="C:plasma membrane"/>
    <property type="evidence" value="ECO:0007669"/>
    <property type="project" value="TreeGrafter"/>
</dbReference>
<feature type="transmembrane region" description="Helical" evidence="8">
    <location>
        <begin position="76"/>
        <end position="94"/>
    </location>
</feature>
<evidence type="ECO:0000256" key="3">
    <source>
        <dbReference type="ARBA" id="ARBA00022448"/>
    </source>
</evidence>
<sequence length="211" mass="22514">LGRRKGYERATYRIHNIPFVVLGATILWFGWFGFNAGSALKADGLAAHAFMTSAIASASALLSWMLLDIINDRKTTLVGASTGLVIGLVAITPGAGFVPIWSSFIIGALVSPICYYGVILIKKKLKIDDALDAFGCHGIGGIWGGIATGIFGKSSINPVAKWDGLVYGDWRLFAAQIEGILITIVIAVVGTLICVAIVRIFTTLRVTDREE</sequence>
<dbReference type="PANTHER" id="PTHR43029:SF10">
    <property type="entry name" value="AMMONIUM TRANSPORTER MEP2"/>
    <property type="match status" value="1"/>
</dbReference>
<proteinExistence type="inferred from homology"/>
<evidence type="ECO:0000259" key="9">
    <source>
        <dbReference type="Pfam" id="PF00909"/>
    </source>
</evidence>
<feature type="transmembrane region" description="Helical" evidence="8">
    <location>
        <begin position="172"/>
        <end position="201"/>
    </location>
</feature>
<dbReference type="GO" id="GO:0008519">
    <property type="term" value="F:ammonium channel activity"/>
    <property type="evidence" value="ECO:0007669"/>
    <property type="project" value="InterPro"/>
</dbReference>
<evidence type="ECO:0000256" key="4">
    <source>
        <dbReference type="ARBA" id="ARBA00022692"/>
    </source>
</evidence>
<keyword evidence="7" id="KW-0924">Ammonia transport</keyword>
<feature type="transmembrane region" description="Helical" evidence="8">
    <location>
        <begin position="100"/>
        <end position="121"/>
    </location>
</feature>
<organism evidence="10">
    <name type="scientific">human gut metagenome</name>
    <dbReference type="NCBI Taxonomy" id="408170"/>
    <lineage>
        <taxon>unclassified sequences</taxon>
        <taxon>metagenomes</taxon>
        <taxon>organismal metagenomes</taxon>
    </lineage>
</organism>
<dbReference type="PANTHER" id="PTHR43029">
    <property type="entry name" value="AMMONIUM TRANSPORTER MEP2"/>
    <property type="match status" value="1"/>
</dbReference>